<sequence>MIKILGALLPCVFLGACAASNTIRTSADTAIVQTSAAPVCGGIGAAKVAQKQAAIETLKAGYDRYMIAGASAANNVHVSQMPGYYQTYGTATAYGNMATYQGTTSYVPGATIVSGTHDQGFAIKMLKNTDPGASQAISARETLGPKWPELVKAGAVHTCA</sequence>
<feature type="chain" id="PRO_5014621319" evidence="1">
    <location>
        <begin position="19"/>
        <end position="160"/>
    </location>
</feature>
<dbReference type="KEGG" id="pht:BLM14_02355"/>
<accession>A0A2N9W066</accession>
<reference evidence="2 3" key="1">
    <citation type="journal article" date="2017" name="Int J Environ Stud">
        <title>Does the Miocene-Pliocene relict legume Oxytropis triphylla form nitrogen-fixing nodules with a combination of bacterial strains?</title>
        <authorList>
            <person name="Safronova V."/>
            <person name="Belimov A."/>
            <person name="Sazanova A."/>
            <person name="Kuznetsova I."/>
            <person name="Popova J."/>
            <person name="Andronov E."/>
            <person name="Verkhozina A."/>
            <person name="Tikhonovich I."/>
        </authorList>
    </citation>
    <scope>NUCLEOTIDE SEQUENCE [LARGE SCALE GENOMIC DNA]</scope>
    <source>
        <strain evidence="2 3">Tri-38</strain>
    </source>
</reference>
<evidence type="ECO:0000256" key="1">
    <source>
        <dbReference type="SAM" id="SignalP"/>
    </source>
</evidence>
<dbReference type="Proteomes" id="UP000232163">
    <property type="component" value="Unassembled WGS sequence"/>
</dbReference>
<keyword evidence="3" id="KW-1185">Reference proteome</keyword>
<keyword evidence="1" id="KW-0732">Signal</keyword>
<comment type="caution">
    <text evidence="2">The sequence shown here is derived from an EMBL/GenBank/DDBJ whole genome shotgun (WGS) entry which is preliminary data.</text>
</comment>
<dbReference type="AlphaFoldDB" id="A0A2N9W066"/>
<evidence type="ECO:0000313" key="2">
    <source>
        <dbReference type="EMBL" id="PIO45134.1"/>
    </source>
</evidence>
<dbReference type="PROSITE" id="PS51257">
    <property type="entry name" value="PROKAR_LIPOPROTEIN"/>
    <property type="match status" value="1"/>
</dbReference>
<dbReference type="EMBL" id="MZMT01000023">
    <property type="protein sequence ID" value="PIO45134.1"/>
    <property type="molecule type" value="Genomic_DNA"/>
</dbReference>
<organism evidence="2 3">
    <name type="scientific">Phyllobacterium zundukense</name>
    <dbReference type="NCBI Taxonomy" id="1867719"/>
    <lineage>
        <taxon>Bacteria</taxon>
        <taxon>Pseudomonadati</taxon>
        <taxon>Pseudomonadota</taxon>
        <taxon>Alphaproteobacteria</taxon>
        <taxon>Hyphomicrobiales</taxon>
        <taxon>Phyllobacteriaceae</taxon>
        <taxon>Phyllobacterium</taxon>
    </lineage>
</organism>
<dbReference type="RefSeq" id="WP_099997928.1">
    <property type="nucleotide sequence ID" value="NZ_CP017940.1"/>
</dbReference>
<protein>
    <submittedName>
        <fullName evidence="2">Uncharacterized protein</fullName>
    </submittedName>
</protein>
<name>A0A2N9W066_9HYPH</name>
<gene>
    <name evidence="2" type="ORF">B5P45_08805</name>
</gene>
<proteinExistence type="predicted"/>
<dbReference type="OrthoDB" id="7773880at2"/>
<evidence type="ECO:0000313" key="3">
    <source>
        <dbReference type="Proteomes" id="UP000232163"/>
    </source>
</evidence>
<feature type="signal peptide" evidence="1">
    <location>
        <begin position="1"/>
        <end position="18"/>
    </location>
</feature>